<dbReference type="Pfam" id="PF24492">
    <property type="entry name" value="HEAT_ECM29"/>
    <property type="match status" value="1"/>
</dbReference>
<keyword evidence="9" id="KW-1185">Reference proteome</keyword>
<evidence type="ECO:0000259" key="7">
    <source>
        <dbReference type="Pfam" id="PF24492"/>
    </source>
</evidence>
<evidence type="ECO:0000313" key="9">
    <source>
        <dbReference type="Proteomes" id="UP001497522"/>
    </source>
</evidence>
<dbReference type="PANTHER" id="PTHR23346:SF19">
    <property type="entry name" value="PROTEASOME ADAPTER AND SCAFFOLD PROTEIN ECM29"/>
    <property type="match status" value="1"/>
</dbReference>
<comment type="subcellular location">
    <subcellularLocation>
        <location evidence="1">Cytoplasm</location>
    </subcellularLocation>
</comment>
<dbReference type="InterPro" id="IPR055444">
    <property type="entry name" value="ARM_ECM29"/>
</dbReference>
<evidence type="ECO:0000256" key="2">
    <source>
        <dbReference type="ARBA" id="ARBA00022490"/>
    </source>
</evidence>
<accession>A0ABP1AL55</accession>
<evidence type="ECO:0000256" key="1">
    <source>
        <dbReference type="ARBA" id="ARBA00004496"/>
    </source>
</evidence>
<proteinExistence type="predicted"/>
<name>A0ABP1AL55_9BRYO</name>
<dbReference type="Pfam" id="PF13001">
    <property type="entry name" value="ECM29_N"/>
    <property type="match status" value="1"/>
</dbReference>
<dbReference type="InterPro" id="IPR024372">
    <property type="entry name" value="Ecm29_N"/>
</dbReference>
<dbReference type="PANTHER" id="PTHR23346">
    <property type="entry name" value="TRANSLATIONAL ACTIVATOR GCN1-RELATED"/>
    <property type="match status" value="1"/>
</dbReference>
<organism evidence="8 9">
    <name type="scientific">Sphagnum jensenii</name>
    <dbReference type="NCBI Taxonomy" id="128206"/>
    <lineage>
        <taxon>Eukaryota</taxon>
        <taxon>Viridiplantae</taxon>
        <taxon>Streptophyta</taxon>
        <taxon>Embryophyta</taxon>
        <taxon>Bryophyta</taxon>
        <taxon>Sphagnophytina</taxon>
        <taxon>Sphagnopsida</taxon>
        <taxon>Sphagnales</taxon>
        <taxon>Sphagnaceae</taxon>
        <taxon>Sphagnum</taxon>
    </lineage>
</organism>
<keyword evidence="3" id="KW-0677">Repeat</keyword>
<feature type="non-terminal residue" evidence="8">
    <location>
        <position position="1"/>
    </location>
</feature>
<dbReference type="Gene3D" id="1.25.10.10">
    <property type="entry name" value="Leucine-rich Repeat Variant"/>
    <property type="match status" value="3"/>
</dbReference>
<gene>
    <name evidence="8" type="ORF">CSSPJE1EN2_LOCUS6281</name>
</gene>
<feature type="domain" description="ECM29 ARM-like repeats" evidence="6">
    <location>
        <begin position="355"/>
        <end position="486"/>
    </location>
</feature>
<dbReference type="Proteomes" id="UP001497522">
    <property type="component" value="Chromosome 13"/>
</dbReference>
<dbReference type="EMBL" id="OZ023714">
    <property type="protein sequence ID" value="CAK9863286.1"/>
    <property type="molecule type" value="Genomic_DNA"/>
</dbReference>
<reference evidence="8" key="1">
    <citation type="submission" date="2024-03" db="EMBL/GenBank/DDBJ databases">
        <authorList>
            <consortium name="ELIXIR-Norway"/>
            <consortium name="Elixir Norway"/>
        </authorList>
    </citation>
    <scope>NUCLEOTIDE SEQUENCE</scope>
</reference>
<feature type="domain" description="Proteasome adapter and scaffold protein ECM29 HEAT-repeat" evidence="7">
    <location>
        <begin position="1021"/>
        <end position="1181"/>
    </location>
</feature>
<feature type="non-terminal residue" evidence="8">
    <location>
        <position position="1521"/>
    </location>
</feature>
<evidence type="ECO:0000256" key="3">
    <source>
        <dbReference type="ARBA" id="ARBA00022737"/>
    </source>
</evidence>
<dbReference type="InterPro" id="IPR011989">
    <property type="entry name" value="ARM-like"/>
</dbReference>
<dbReference type="Pfam" id="PF23702">
    <property type="entry name" value="ARM_ECM29"/>
    <property type="match status" value="1"/>
</dbReference>
<dbReference type="SUPFAM" id="SSF48371">
    <property type="entry name" value="ARM repeat"/>
    <property type="match status" value="3"/>
</dbReference>
<keyword evidence="2" id="KW-0963">Cytoplasm</keyword>
<evidence type="ECO:0008006" key="10">
    <source>
        <dbReference type="Google" id="ProtNLM"/>
    </source>
</evidence>
<feature type="domain" description="Proteasome component Ecm29 N-terminal" evidence="5">
    <location>
        <begin position="1"/>
        <end position="252"/>
    </location>
</feature>
<dbReference type="InterPro" id="IPR016024">
    <property type="entry name" value="ARM-type_fold"/>
</dbReference>
<protein>
    <recommendedName>
        <fullName evidence="10">ARM repeat superfamily protein</fullName>
    </recommendedName>
</protein>
<evidence type="ECO:0000313" key="8">
    <source>
        <dbReference type="EMBL" id="CAK9863286.1"/>
    </source>
</evidence>
<sequence length="1521" mass="164238">NERVSKRGDELLKRKANGANLEDMMLIKRLFAIYQGAKSTSHKLPDNGRVAPAGPTLKTRLMAIFLHSVAAANAFPSTLQCVFDCIYGTGTTVRLKQAGMEFAVWIFKHASDEQLKPMAPIILASLIKLLDGSDVNDPDASSRQVRAFTYQAIGQLAQRAPHLFSGSTDMAVRMFGAIRTESDSVKPTVQEALSSLAAAYKGCSAAVAKEVEALLLENAAAVEAESRFCSILWATHLYPSSHAPSRYLCMLGAADSKLDIREMAQQGLTVSTNENQVSDPKQAYPSLESMMGYICERQPGVLAQALLGERVMLFPPKAYMAMIKFLQQCYKSKQNTATVGDNDTLSTSEEIKEFESSLSGVAPIDAFQSLLEHAMAFDGSSELQALASTGLLVLAAANPEKFSQVYCNRLPWLKQFIGHIDATTREAMARLLGIVTAALSPLQAATLLEELLSTFSGSQKGRFEDLHGAVCATGYVLAECMISKSRVPEHLLLTAIAALFEEMNSGNTTLAGSAAEAIGHAGLRVPLPLPAGDLTSVLALTAEKSIKRLASLLASKEVKLVQKAVLAFGHLCFGNRNTELSETALTALFTLSRSKAEDVLFSIGEALAFIWGGVSITADKILKSAYVSLSASSNFLTGDAPASRGDVEMSDAGNSSDDNQCDLAREKIIRKLFDELLFSSRKEERCAGSVWLLSIVSYCGRQTRVQQMLPQIQEAFSHLLGEQNELTQEMASRGMSIVYELGDAATKDELVMALVGNLTGTAKKKRAVKLTEDSEVFEDGAIGETPGGGSIGTYKELCNIANEMGQPDLIYKFMDLANYQTSLNSRRGAAFGFSRIAKQAGDALKPHLRTLVPKLFRYQYDPNKRIQDAMGHIWKSLVAEPKKTVDEYFDDIMEDLLVQAGSRLWRSRESACLALADLLQGRRFSEVGKYLERLWIMAFRAIDDIKETVRLAGNSLSKSVSSVSLRLSDTTLTAEADARATLAIVLPFLLTKGILSTVADVRHLSINTIMKLVKGAGNSVRPQMPDLVGCMLESLSSLEDQRLNYAELHAERVGISTEKLENIRIAVAKDSPMWDTLDLCIRHVDAPTLEILIPRLVQLIRSGVGLNTRVGVAKFISMLAQHVGVEMRPHSATLLKVLFPAVQTEHSAAARRAFAAACGTVAKYSGENQVRKLILDAISLYDSSGNQDLHLASALVLKELSRHANELFKGNLTVVLPLAFVAKFDEEKDISSIFEEIWEDNISSTSVALGLYMPEIVARLKEGIGSSSWPQKKKCAQAVSEVAKVAGDSTAPYVQDLLAGLLAELPGRLWEGKEAVLEAIGNLCEGCSKAISPHASKGSTAGLGPDSVIAAVSAASSRKKSSFRNAAFACLEQVLKAFKDQDVYEQVGSLIVDACKQPPVPIETKETSAVPYEKALACLAASISAASPSTISMHGESITSALVTTLSTGHTWQVKQSALSAIDVLLKKLHEDGPSGVSNPSTESITVWLSIPIDVVCLVLAQVLVGLTLVTFFSIDICCQC</sequence>
<evidence type="ECO:0000256" key="4">
    <source>
        <dbReference type="ARBA" id="ARBA00022942"/>
    </source>
</evidence>
<evidence type="ECO:0000259" key="6">
    <source>
        <dbReference type="Pfam" id="PF23702"/>
    </source>
</evidence>
<keyword evidence="4" id="KW-0647">Proteasome</keyword>
<dbReference type="InterPro" id="IPR055443">
    <property type="entry name" value="HEAT_ECM29"/>
</dbReference>
<evidence type="ECO:0000259" key="5">
    <source>
        <dbReference type="Pfam" id="PF13001"/>
    </source>
</evidence>